<protein>
    <submittedName>
        <fullName evidence="1">Uncharacterized protein</fullName>
    </submittedName>
</protein>
<reference evidence="1" key="1">
    <citation type="submission" date="2019-04" db="EMBL/GenBank/DDBJ databases">
        <title>Microbes associate with the intestines of laboratory mice.</title>
        <authorList>
            <person name="Navarre W."/>
            <person name="Wong E."/>
            <person name="Huang K."/>
            <person name="Tropini C."/>
            <person name="Ng K."/>
            <person name="Yu B."/>
        </authorList>
    </citation>
    <scope>NUCLEOTIDE SEQUENCE</scope>
    <source>
        <strain evidence="1">NM01_1-7b</strain>
    </source>
</reference>
<organism evidence="1 2">
    <name type="scientific">Petralouisia muris</name>
    <dbReference type="NCBI Taxonomy" id="3032872"/>
    <lineage>
        <taxon>Bacteria</taxon>
        <taxon>Bacillati</taxon>
        <taxon>Bacillota</taxon>
        <taxon>Clostridia</taxon>
        <taxon>Lachnospirales</taxon>
        <taxon>Lachnospiraceae</taxon>
        <taxon>Petralouisia</taxon>
    </lineage>
</organism>
<proteinExistence type="predicted"/>
<comment type="caution">
    <text evidence="1">The sequence shown here is derived from an EMBL/GenBank/DDBJ whole genome shotgun (WGS) entry which is preliminary data.</text>
</comment>
<gene>
    <name evidence="1" type="ORF">E5329_02735</name>
</gene>
<keyword evidence="2" id="KW-1185">Reference proteome</keyword>
<evidence type="ECO:0000313" key="1">
    <source>
        <dbReference type="EMBL" id="TGY97789.1"/>
    </source>
</evidence>
<dbReference type="EMBL" id="SRYA01000004">
    <property type="protein sequence ID" value="TGY97789.1"/>
    <property type="molecule type" value="Genomic_DNA"/>
</dbReference>
<sequence length="663" mass="74484">MENQLCFRCFKMKGSYGVCPHCGYEEDTGAAQAYQLAPGTVLRGRYIIGVSIGFGGFGITYKAFDTVLSIVVAIKEFYPAGLVNRGEGEVKVGIFSGEKEKEFKRQLERFLEEARNMAIFSKEKDIINVFDYFEENQTAYIIMEYVDAPLLKESLKEKGKFPAKEAEKYILALLEALSKVHYHGIIHKDVSPDNIFLLGEDSIKLFDFGAAKFQGTETERTEDVVVKAGYTPPEQYRSRNAQGAFMDIYAVGAVFYEMVTGEKPMEAPDRSVGDELKKPGEFEIEIEERLERIILKALALKPELRFQTAEQMKEAITGRKKVGLPEEELRKYQKKKKAFAVGLVSVFTVLGSIFLLSQTYFSGRGKIDVSKIREEDMEVWISSEDADTGKELSEVFLESVEKECPKLHVTVRVVNREEYGARLQQAAEKGKLPDVFCTEGIEAAEYCTDLSRLLNTMELSSYLCLGELGKKAYELPTAMQIAVAYISEEKEADLPEFLDADSLSDQKDILEYAETEEAFLAFQDKNSPVSRIAGDLSDMDRVKEVTVDVIPPTDFSVLPILKDGKLVGTLEHPYGVSKYGDSSRQEAGMFLLSLLFSDGMQSAAYMGNEEGIPLNRRVFANYEENKMTTYLDFLKEYDLESAELYGDGGICQILQEEAARNSK</sequence>
<accession>A0AC61S1J3</accession>
<name>A0AC61S1J3_9FIRM</name>
<evidence type="ECO:0000313" key="2">
    <source>
        <dbReference type="Proteomes" id="UP000304953"/>
    </source>
</evidence>
<dbReference type="Proteomes" id="UP000304953">
    <property type="component" value="Unassembled WGS sequence"/>
</dbReference>